<evidence type="ECO:0000256" key="2">
    <source>
        <dbReference type="SAM" id="MobiDB-lite"/>
    </source>
</evidence>
<comment type="caution">
    <text evidence="5">The sequence shown here is derived from an EMBL/GenBank/DDBJ whole genome shotgun (WGS) entry which is preliminary data.</text>
</comment>
<gene>
    <name evidence="5" type="ORF">NA57DRAFT_63228</name>
</gene>
<proteinExistence type="inferred from homology"/>
<organism evidence="5 6">
    <name type="scientific">Rhizodiscina lignyota</name>
    <dbReference type="NCBI Taxonomy" id="1504668"/>
    <lineage>
        <taxon>Eukaryota</taxon>
        <taxon>Fungi</taxon>
        <taxon>Dikarya</taxon>
        <taxon>Ascomycota</taxon>
        <taxon>Pezizomycotina</taxon>
        <taxon>Dothideomycetes</taxon>
        <taxon>Pleosporomycetidae</taxon>
        <taxon>Aulographales</taxon>
        <taxon>Rhizodiscinaceae</taxon>
        <taxon>Rhizodiscina</taxon>
    </lineage>
</organism>
<evidence type="ECO:0000313" key="5">
    <source>
        <dbReference type="EMBL" id="KAF2105013.1"/>
    </source>
</evidence>
<dbReference type="PANTHER" id="PTHR47990">
    <property type="entry name" value="2-OXOGLUTARATE (2OG) AND FE(II)-DEPENDENT OXYGENASE SUPERFAMILY PROTEIN-RELATED"/>
    <property type="match status" value="1"/>
</dbReference>
<dbReference type="Gene3D" id="2.60.120.330">
    <property type="entry name" value="B-lactam Antibiotic, Isopenicillin N Synthase, Chain"/>
    <property type="match status" value="1"/>
</dbReference>
<dbReference type="AlphaFoldDB" id="A0A9P4MBD9"/>
<protein>
    <submittedName>
        <fullName evidence="5">Clavaminate synthase-like protein</fullName>
    </submittedName>
</protein>
<comment type="similarity">
    <text evidence="1">Belongs to the iron/ascorbate-dependent oxidoreductase family.</text>
</comment>
<reference evidence="5" key="1">
    <citation type="journal article" date="2020" name="Stud. Mycol.">
        <title>101 Dothideomycetes genomes: a test case for predicting lifestyles and emergence of pathogens.</title>
        <authorList>
            <person name="Haridas S."/>
            <person name="Albert R."/>
            <person name="Binder M."/>
            <person name="Bloem J."/>
            <person name="Labutti K."/>
            <person name="Salamov A."/>
            <person name="Andreopoulos B."/>
            <person name="Baker S."/>
            <person name="Barry K."/>
            <person name="Bills G."/>
            <person name="Bluhm B."/>
            <person name="Cannon C."/>
            <person name="Castanera R."/>
            <person name="Culley D."/>
            <person name="Daum C."/>
            <person name="Ezra D."/>
            <person name="Gonzalez J."/>
            <person name="Henrissat B."/>
            <person name="Kuo A."/>
            <person name="Liang C."/>
            <person name="Lipzen A."/>
            <person name="Lutzoni F."/>
            <person name="Magnuson J."/>
            <person name="Mondo S."/>
            <person name="Nolan M."/>
            <person name="Ohm R."/>
            <person name="Pangilinan J."/>
            <person name="Park H.-J."/>
            <person name="Ramirez L."/>
            <person name="Alfaro M."/>
            <person name="Sun H."/>
            <person name="Tritt A."/>
            <person name="Yoshinaga Y."/>
            <person name="Zwiers L.-H."/>
            <person name="Turgeon B."/>
            <person name="Goodwin S."/>
            <person name="Spatafora J."/>
            <person name="Crous P."/>
            <person name="Grigoriev I."/>
        </authorList>
    </citation>
    <scope>NUCLEOTIDE SEQUENCE</scope>
    <source>
        <strain evidence="5">CBS 133067</strain>
    </source>
</reference>
<dbReference type="Pfam" id="PF14226">
    <property type="entry name" value="DIOX_N"/>
    <property type="match status" value="1"/>
</dbReference>
<evidence type="ECO:0000313" key="6">
    <source>
        <dbReference type="Proteomes" id="UP000799772"/>
    </source>
</evidence>
<feature type="region of interest" description="Disordered" evidence="2">
    <location>
        <begin position="1"/>
        <end position="27"/>
    </location>
</feature>
<evidence type="ECO:0000259" key="4">
    <source>
        <dbReference type="Pfam" id="PF14226"/>
    </source>
</evidence>
<accession>A0A9P4MBD9</accession>
<name>A0A9P4MBD9_9PEZI</name>
<dbReference type="Pfam" id="PF03171">
    <property type="entry name" value="2OG-FeII_Oxy"/>
    <property type="match status" value="1"/>
</dbReference>
<dbReference type="InterPro" id="IPR044861">
    <property type="entry name" value="IPNS-like_FE2OG_OXY"/>
</dbReference>
<evidence type="ECO:0000259" key="3">
    <source>
        <dbReference type="Pfam" id="PF03171"/>
    </source>
</evidence>
<dbReference type="OrthoDB" id="406156at2759"/>
<dbReference type="SUPFAM" id="SSF51197">
    <property type="entry name" value="Clavaminate synthase-like"/>
    <property type="match status" value="1"/>
</dbReference>
<dbReference type="EMBL" id="ML978121">
    <property type="protein sequence ID" value="KAF2105013.1"/>
    <property type="molecule type" value="Genomic_DNA"/>
</dbReference>
<evidence type="ECO:0000256" key="1">
    <source>
        <dbReference type="ARBA" id="ARBA00008056"/>
    </source>
</evidence>
<dbReference type="InterPro" id="IPR027443">
    <property type="entry name" value="IPNS-like_sf"/>
</dbReference>
<dbReference type="Proteomes" id="UP000799772">
    <property type="component" value="Unassembled WGS sequence"/>
</dbReference>
<keyword evidence="6" id="KW-1185">Reference proteome</keyword>
<feature type="domain" description="Isopenicillin N synthase-like Fe(2+) 2OG dioxygenase" evidence="3">
    <location>
        <begin position="211"/>
        <end position="307"/>
    </location>
</feature>
<feature type="domain" description="Non-haem dioxygenase N-terminal" evidence="4">
    <location>
        <begin position="39"/>
        <end position="140"/>
    </location>
</feature>
<sequence>MTVTPSYVPPKSTQPKPEVPKWVPPEPTKEDIDWAKLRTIELSLLDSPDPAVVQKLVETTKAAIKEDGFLYLTNYGVSLEDLHRQFDLAQYMHANISPEDKEKLLWDPSKGTFAGWKPRHGWKREAGKYDGIEQFNFYEPQFKDYDLLPKCILPFMDEVTSFCNYLTTVVNRRLLTLLSRVLEMPDDTLWDTVQSRNGPVGDGYFRHALFYPLDSDQRVQRKDVRMYGHCDYGTTTMLFSVPVTALQIWSSKDNKWRYVKYNPGSLVINLGETLEVISGGHFRATLHKVAQPPEDQAGCERLSIVLFNASKADMRLQPFTHSPLIQREGFMMSSGVFREYKRLLDAGAPVPTNKEWREAQVSTRVQVAPEEKSGGVKYINGVKYGEDTFHGVKVLMPV</sequence>
<dbReference type="InterPro" id="IPR050231">
    <property type="entry name" value="Iron_ascorbate_oxido_reductase"/>
</dbReference>
<dbReference type="InterPro" id="IPR026992">
    <property type="entry name" value="DIOX_N"/>
</dbReference>